<evidence type="ECO:0000313" key="4">
    <source>
        <dbReference type="EMBL" id="KAF3860640.1"/>
    </source>
</evidence>
<dbReference type="AlphaFoldDB" id="A0A7J5ZG74"/>
<dbReference type="GO" id="GO:0061512">
    <property type="term" value="P:protein localization to cilium"/>
    <property type="evidence" value="ECO:0007669"/>
    <property type="project" value="TreeGrafter"/>
</dbReference>
<comment type="subcellular location">
    <subcellularLocation>
        <location evidence="1">Cytoplasm</location>
        <location evidence="1">Cytoskeleton</location>
        <location evidence="1">Cilium basal body</location>
    </subcellularLocation>
</comment>
<keyword evidence="5" id="KW-1185">Reference proteome</keyword>
<dbReference type="InterPro" id="IPR039857">
    <property type="entry name" value="Ift122/121"/>
</dbReference>
<keyword evidence="2" id="KW-0853">WD repeat</keyword>
<comment type="caution">
    <text evidence="4">The sequence shown here is derived from an EMBL/GenBank/DDBJ whole genome shotgun (WGS) entry which is preliminary data.</text>
</comment>
<evidence type="ECO:0000256" key="1">
    <source>
        <dbReference type="ARBA" id="ARBA00004120"/>
    </source>
</evidence>
<dbReference type="PANTHER" id="PTHR12764">
    <property type="entry name" value="WD REPEAT DOMAIN-RELATED"/>
    <property type="match status" value="1"/>
</dbReference>
<dbReference type="GO" id="GO:0030991">
    <property type="term" value="C:intraciliary transport particle A"/>
    <property type="evidence" value="ECO:0007669"/>
    <property type="project" value="TreeGrafter"/>
</dbReference>
<dbReference type="Proteomes" id="UP000518266">
    <property type="component" value="Unassembled WGS sequence"/>
</dbReference>
<evidence type="ECO:0000256" key="2">
    <source>
        <dbReference type="ARBA" id="ARBA00022574"/>
    </source>
</evidence>
<dbReference type="GO" id="GO:0035721">
    <property type="term" value="P:intraciliary retrograde transport"/>
    <property type="evidence" value="ECO:0007669"/>
    <property type="project" value="TreeGrafter"/>
</dbReference>
<accession>A0A7J5ZG74</accession>
<organism evidence="4 5">
    <name type="scientific">Dissostichus mawsoni</name>
    <name type="common">Antarctic cod</name>
    <dbReference type="NCBI Taxonomy" id="36200"/>
    <lineage>
        <taxon>Eukaryota</taxon>
        <taxon>Metazoa</taxon>
        <taxon>Chordata</taxon>
        <taxon>Craniata</taxon>
        <taxon>Vertebrata</taxon>
        <taxon>Euteleostomi</taxon>
        <taxon>Actinopterygii</taxon>
        <taxon>Neopterygii</taxon>
        <taxon>Teleostei</taxon>
        <taxon>Neoteleostei</taxon>
        <taxon>Acanthomorphata</taxon>
        <taxon>Eupercaria</taxon>
        <taxon>Perciformes</taxon>
        <taxon>Notothenioidei</taxon>
        <taxon>Nototheniidae</taxon>
        <taxon>Dissostichus</taxon>
    </lineage>
</organism>
<evidence type="ECO:0000256" key="3">
    <source>
        <dbReference type="ARBA" id="ARBA00022737"/>
    </source>
</evidence>
<gene>
    <name evidence="4" type="ORF">F7725_000895</name>
</gene>
<name>A0A7J5ZG74_DISMA</name>
<proteinExistence type="predicted"/>
<dbReference type="PANTHER" id="PTHR12764:SF4">
    <property type="entry name" value="INTRAFLAGELLAR TRANSPORT PROTEIN 122 HOMOLOG"/>
    <property type="match status" value="1"/>
</dbReference>
<dbReference type="OrthoDB" id="10255582at2759"/>
<dbReference type="GO" id="GO:1905515">
    <property type="term" value="P:non-motile cilium assembly"/>
    <property type="evidence" value="ECO:0007669"/>
    <property type="project" value="TreeGrafter"/>
</dbReference>
<sequence length="78" mass="9209">MCSCVFKQQGGSTFVPVKVSRLVLRSMSRRDVLIKRWPRPLKWEYFRSLLPDVSITMCPTCFKHNCCPYCRRPIDEPN</sequence>
<protein>
    <submittedName>
        <fullName evidence="4">Uncharacterized protein</fullName>
    </submittedName>
</protein>
<keyword evidence="3" id="KW-0677">Repeat</keyword>
<dbReference type="GO" id="GO:0097730">
    <property type="term" value="C:non-motile cilium"/>
    <property type="evidence" value="ECO:0007669"/>
    <property type="project" value="TreeGrafter"/>
</dbReference>
<dbReference type="EMBL" id="JAAKFY010000002">
    <property type="protein sequence ID" value="KAF3860640.1"/>
    <property type="molecule type" value="Genomic_DNA"/>
</dbReference>
<reference evidence="4 5" key="1">
    <citation type="submission" date="2020-03" db="EMBL/GenBank/DDBJ databases">
        <title>Dissostichus mawsoni Genome sequencing and assembly.</title>
        <authorList>
            <person name="Park H."/>
        </authorList>
    </citation>
    <scope>NUCLEOTIDE SEQUENCE [LARGE SCALE GENOMIC DNA]</scope>
    <source>
        <strain evidence="4">DM0001</strain>
        <tissue evidence="4">Muscle</tissue>
    </source>
</reference>
<evidence type="ECO:0000313" key="5">
    <source>
        <dbReference type="Proteomes" id="UP000518266"/>
    </source>
</evidence>